<dbReference type="SMART" id="SM00267">
    <property type="entry name" value="GGDEF"/>
    <property type="match status" value="1"/>
</dbReference>
<feature type="transmembrane region" description="Helical" evidence="1">
    <location>
        <begin position="147"/>
        <end position="167"/>
    </location>
</feature>
<dbReference type="PROSITE" id="PS50883">
    <property type="entry name" value="EAL"/>
    <property type="match status" value="1"/>
</dbReference>
<dbReference type="EMBL" id="FOGJ01000023">
    <property type="protein sequence ID" value="SES22063.1"/>
    <property type="molecule type" value="Genomic_DNA"/>
</dbReference>
<feature type="transmembrane region" description="Helical" evidence="1">
    <location>
        <begin position="6"/>
        <end position="25"/>
    </location>
</feature>
<dbReference type="OrthoDB" id="9805474at2"/>
<feature type="transmembrane region" description="Helical" evidence="1">
    <location>
        <begin position="205"/>
        <end position="224"/>
    </location>
</feature>
<organism evidence="4 5">
    <name type="scientific">Butyrivibrio fibrisolvens</name>
    <dbReference type="NCBI Taxonomy" id="831"/>
    <lineage>
        <taxon>Bacteria</taxon>
        <taxon>Bacillati</taxon>
        <taxon>Bacillota</taxon>
        <taxon>Clostridia</taxon>
        <taxon>Lachnospirales</taxon>
        <taxon>Lachnospiraceae</taxon>
        <taxon>Butyrivibrio</taxon>
    </lineage>
</organism>
<keyword evidence="1" id="KW-1133">Transmembrane helix</keyword>
<dbReference type="PROSITE" id="PS50887">
    <property type="entry name" value="GGDEF"/>
    <property type="match status" value="1"/>
</dbReference>
<dbReference type="Gene3D" id="3.30.70.270">
    <property type="match status" value="1"/>
</dbReference>
<dbReference type="CDD" id="cd01948">
    <property type="entry name" value="EAL"/>
    <property type="match status" value="1"/>
</dbReference>
<dbReference type="InterPro" id="IPR000160">
    <property type="entry name" value="GGDEF_dom"/>
</dbReference>
<dbReference type="Pfam" id="PF00563">
    <property type="entry name" value="EAL"/>
    <property type="match status" value="1"/>
</dbReference>
<dbReference type="GO" id="GO:0071111">
    <property type="term" value="F:cyclic-guanylate-specific phosphodiesterase activity"/>
    <property type="evidence" value="ECO:0007669"/>
    <property type="project" value="InterPro"/>
</dbReference>
<dbReference type="InterPro" id="IPR029787">
    <property type="entry name" value="Nucleotide_cyclase"/>
</dbReference>
<dbReference type="PROSITE" id="PS51257">
    <property type="entry name" value="PROKAR_LIPOPROTEIN"/>
    <property type="match status" value="1"/>
</dbReference>
<dbReference type="CDD" id="cd01949">
    <property type="entry name" value="GGDEF"/>
    <property type="match status" value="1"/>
</dbReference>
<reference evidence="4 5" key="1">
    <citation type="submission" date="2016-10" db="EMBL/GenBank/DDBJ databases">
        <authorList>
            <person name="de Groot N.N."/>
        </authorList>
    </citation>
    <scope>NUCLEOTIDE SEQUENCE [LARGE SCALE GENOMIC DNA]</scope>
    <source>
        <strain evidence="4 5">AR40</strain>
    </source>
</reference>
<feature type="transmembrane region" description="Helical" evidence="1">
    <location>
        <begin position="179"/>
        <end position="199"/>
    </location>
</feature>
<dbReference type="InterPro" id="IPR043128">
    <property type="entry name" value="Rev_trsase/Diguanyl_cyclase"/>
</dbReference>
<feature type="transmembrane region" description="Helical" evidence="1">
    <location>
        <begin position="61"/>
        <end position="82"/>
    </location>
</feature>
<dbReference type="RefSeq" id="WP_074757759.1">
    <property type="nucleotide sequence ID" value="NZ_FOGJ01000023.1"/>
</dbReference>
<evidence type="ECO:0000313" key="5">
    <source>
        <dbReference type="Proteomes" id="UP000182584"/>
    </source>
</evidence>
<feature type="transmembrane region" description="Helical" evidence="1">
    <location>
        <begin position="103"/>
        <end position="127"/>
    </location>
</feature>
<name>A0A1H9VLJ1_BUTFI</name>
<dbReference type="Proteomes" id="UP000182584">
    <property type="component" value="Unassembled WGS sequence"/>
</dbReference>
<evidence type="ECO:0000256" key="1">
    <source>
        <dbReference type="SAM" id="Phobius"/>
    </source>
</evidence>
<dbReference type="PANTHER" id="PTHR33121">
    <property type="entry name" value="CYCLIC DI-GMP PHOSPHODIESTERASE PDEF"/>
    <property type="match status" value="1"/>
</dbReference>
<protein>
    <submittedName>
        <fullName evidence="4">Diguanylate cyclase (GGDEF) domain-containing protein</fullName>
    </submittedName>
</protein>
<keyword evidence="1" id="KW-0472">Membrane</keyword>
<feature type="domain" description="EAL" evidence="2">
    <location>
        <begin position="511"/>
        <end position="761"/>
    </location>
</feature>
<dbReference type="InterPro" id="IPR050706">
    <property type="entry name" value="Cyclic-di-GMP_PDE-like"/>
</dbReference>
<gene>
    <name evidence="4" type="ORF">SAMN04487884_12382</name>
</gene>
<dbReference type="InterPro" id="IPR035919">
    <property type="entry name" value="EAL_sf"/>
</dbReference>
<evidence type="ECO:0000259" key="3">
    <source>
        <dbReference type="PROSITE" id="PS50887"/>
    </source>
</evidence>
<dbReference type="SMART" id="SM00052">
    <property type="entry name" value="EAL"/>
    <property type="match status" value="1"/>
</dbReference>
<dbReference type="SUPFAM" id="SSF55073">
    <property type="entry name" value="Nucleotide cyclase"/>
    <property type="match status" value="1"/>
</dbReference>
<dbReference type="InterPro" id="IPR001633">
    <property type="entry name" value="EAL_dom"/>
</dbReference>
<dbReference type="NCBIfam" id="TIGR00254">
    <property type="entry name" value="GGDEF"/>
    <property type="match status" value="1"/>
</dbReference>
<dbReference type="SUPFAM" id="SSF141868">
    <property type="entry name" value="EAL domain-like"/>
    <property type="match status" value="1"/>
</dbReference>
<keyword evidence="1" id="KW-0812">Transmembrane</keyword>
<feature type="domain" description="GGDEF" evidence="3">
    <location>
        <begin position="374"/>
        <end position="502"/>
    </location>
</feature>
<feature type="transmembrane region" description="Helical" evidence="1">
    <location>
        <begin position="37"/>
        <end position="55"/>
    </location>
</feature>
<sequence>MVRRAFIIVYAFLIITLLLCGVISCRSKKAIGRSVSIFCLSLIPPVLGNMIIIGATTTLPALIGCYIYYIGMDLIMQTLIMFTNRYCYAPKEMATERHQVPSWISFFLLFDVIQMMMNPFLGHAFALREIEVYGAPYFIMEPLIGQTFHRIVCYGALLFIMFVFVSRTIKVPKIYKERYAVILISMIIGTLWQTFYIFSRTPIDRSMIGFAVFGILIFYFSIYYRPVRLLDSILARMASSTKEGVFLYEPEGRCLWVNSYGLEMTKSALDDFEHAARVIVDFFGDVLSVQGDIEYERSIVSGIDEQFFTVTKGDFFDDNQKLLGTFLRIKDVTEEKMRLDRELFMANHDALTRVYNREYCLKKISDKLRQHSLGDYYIAAINLCDFKVFNDVFGRDFGDAALIQVAEWMKRYSDENCIYGRLGGDMFGSFLPKAMFDQAIVEKDLTDFSVKWGNDEHHLVVHVGFCSVDEGDEDVSVLFDRAMMALDSIRDDYKKHVAFFDSKIRDKMLWNKEISGELQTAIDKGQICPYFQPIADRDGKIVGAEALARWIHPVYGFMSPAEFIPLFEENGMIADLDKHIWKSACKTLADWEKKYPNLFISVNVSPKDFFMSDVLSDIMSYVLEYDIDPGKLRIEVTETSMMRDTDDRIKVLEEFRKQGFIVEMDDFGSGYSSLNMLKDMPVDVLKIDMKFLSKTSDERKADIIVKNVIRLSEDLDITSLAEGVETEKHFNKLNDFGCTLFQGYYFSKPLPLEEFEAMLKE</sequence>
<proteinExistence type="predicted"/>
<evidence type="ECO:0000259" key="2">
    <source>
        <dbReference type="PROSITE" id="PS50883"/>
    </source>
</evidence>
<dbReference type="Gene3D" id="3.20.20.450">
    <property type="entry name" value="EAL domain"/>
    <property type="match status" value="1"/>
</dbReference>
<accession>A0A1H9VLJ1</accession>
<evidence type="ECO:0000313" key="4">
    <source>
        <dbReference type="EMBL" id="SES22063.1"/>
    </source>
</evidence>
<dbReference type="PANTHER" id="PTHR33121:SF71">
    <property type="entry name" value="OXYGEN SENSOR PROTEIN DOSP"/>
    <property type="match status" value="1"/>
</dbReference>
<dbReference type="Pfam" id="PF00990">
    <property type="entry name" value="GGDEF"/>
    <property type="match status" value="1"/>
</dbReference>
<dbReference type="AlphaFoldDB" id="A0A1H9VLJ1"/>